<sequence>MLRKMLPYLALAALVAALGQGGGYKPPHQKPGPSAERLVFRAFNADRAPLDLKAGQMDLYLFSLKTTAAQELRGTPGVRLYQAPATTLSLILNPAPAPQGQLNPFSIKEVRQAVQLLVNREFIARDLFRGNAFPMITHLSPRDFDFLAIYDLDRGSGIRYDPERARSQIAQAMRQAGAELVGGRWQYRGQPIRLKFIARVEDERREIGDLVRSELEKAGFTVAMSYQTFAPAVLTVYSSDPKALEWHLYTEGWGRGAPQRYEFGSVNSFYAPWLGNMPGWQQAGFWQYQNKELDELGKKLFTGDFKSEAERNQLYRRMTQLGLDESVRVWLVTAVNTFPARAELSGITEDLVAGPRNPWALREAYVPGKDTVTVGHLWVWTERSTWNPIGGIGDVYSSDIYRNLADPPLWNQPFTGETRPFRAEFKVETAGPAGKLAIPGDAVLWDAANTRWKPVAAGARATSKVTFDYSRYFKSKWHHGQSITMADVLYSIAQGYELAYNPEKSKIEVAIAVTSRPLLETFKGFRVVDQNRLEVYVDFWHFEPSLIAGYALPSGVGTPWELLAAMDDLVFKQRRAAYTDTAAARFDVPWLSLVLDKDARAVVRTLRQFNDSGYVPEGVFELGGRNLVSAQEAKARYQAAIEWFNKYGHLVISNGPFFLARYDPPAQYAELRAFRDPSYPYKPGDWYQGEPPDLAITRVDAPRVSIGRAAEVKANLRGPGTLGLRYLLVDPASGRVLAQGQSRTARAGDFSVTLDANATRGLKQGLYRLYLAAYSDSLASVAERTVDLNVVP</sequence>
<dbReference type="InterPro" id="IPR039424">
    <property type="entry name" value="SBP_5"/>
</dbReference>
<dbReference type="SUPFAM" id="SSF53850">
    <property type="entry name" value="Periplasmic binding protein-like II"/>
    <property type="match status" value="1"/>
</dbReference>
<comment type="similarity">
    <text evidence="1">Belongs to the bacterial solute-binding protein 5 family.</text>
</comment>
<dbReference type="Proteomes" id="UP000265341">
    <property type="component" value="Unassembled WGS sequence"/>
</dbReference>
<dbReference type="EMBL" id="QWLA01000118">
    <property type="protein sequence ID" value="RIH82134.1"/>
    <property type="molecule type" value="Genomic_DNA"/>
</dbReference>
<accession>A0A399EBW1</accession>
<dbReference type="AlphaFoldDB" id="A0A399EBW1"/>
<keyword evidence="3" id="KW-0732">Signal</keyword>
<dbReference type="GO" id="GO:1904680">
    <property type="term" value="F:peptide transmembrane transporter activity"/>
    <property type="evidence" value="ECO:0007669"/>
    <property type="project" value="TreeGrafter"/>
</dbReference>
<feature type="domain" description="Solute-binding protein family 5" evidence="4">
    <location>
        <begin position="32"/>
        <end position="263"/>
    </location>
</feature>
<gene>
    <name evidence="5" type="ORF">Mrose_03455</name>
</gene>
<evidence type="ECO:0000313" key="6">
    <source>
        <dbReference type="Proteomes" id="UP000265341"/>
    </source>
</evidence>
<dbReference type="OrthoDB" id="48849at2"/>
<evidence type="ECO:0000259" key="4">
    <source>
        <dbReference type="Pfam" id="PF00496"/>
    </source>
</evidence>
<protein>
    <submittedName>
        <fullName evidence="5">Bacterial extracellular solute-binding protein, family 5 Middle</fullName>
    </submittedName>
</protein>
<dbReference type="PANTHER" id="PTHR30290:SF9">
    <property type="entry name" value="OLIGOPEPTIDE-BINDING PROTEIN APPA"/>
    <property type="match status" value="1"/>
</dbReference>
<dbReference type="PANTHER" id="PTHR30290">
    <property type="entry name" value="PERIPLASMIC BINDING COMPONENT OF ABC TRANSPORTER"/>
    <property type="match status" value="1"/>
</dbReference>
<keyword evidence="6" id="KW-1185">Reference proteome</keyword>
<evidence type="ECO:0000256" key="2">
    <source>
        <dbReference type="ARBA" id="ARBA00022448"/>
    </source>
</evidence>
<evidence type="ECO:0000256" key="1">
    <source>
        <dbReference type="ARBA" id="ARBA00005695"/>
    </source>
</evidence>
<evidence type="ECO:0000313" key="5">
    <source>
        <dbReference type="EMBL" id="RIH82134.1"/>
    </source>
</evidence>
<dbReference type="Gene3D" id="3.10.105.10">
    <property type="entry name" value="Dipeptide-binding Protein, Domain 3"/>
    <property type="match status" value="1"/>
</dbReference>
<proteinExistence type="inferred from homology"/>
<dbReference type="Pfam" id="PF00496">
    <property type="entry name" value="SBP_bac_5"/>
    <property type="match status" value="1"/>
</dbReference>
<keyword evidence="2" id="KW-0813">Transport</keyword>
<name>A0A399EBW1_9DEIN</name>
<comment type="caution">
    <text evidence="5">The sequence shown here is derived from an EMBL/GenBank/DDBJ whole genome shotgun (WGS) entry which is preliminary data.</text>
</comment>
<dbReference type="RefSeq" id="WP_119280478.1">
    <property type="nucleotide sequence ID" value="NZ_QWLA01000118.1"/>
</dbReference>
<dbReference type="InterPro" id="IPR000914">
    <property type="entry name" value="SBP_5_dom"/>
</dbReference>
<dbReference type="Gene3D" id="3.40.190.10">
    <property type="entry name" value="Periplasmic binding protein-like II"/>
    <property type="match status" value="1"/>
</dbReference>
<organism evidence="5 6">
    <name type="scientific">Calidithermus roseus</name>
    <dbReference type="NCBI Taxonomy" id="1644118"/>
    <lineage>
        <taxon>Bacteria</taxon>
        <taxon>Thermotogati</taxon>
        <taxon>Deinococcota</taxon>
        <taxon>Deinococci</taxon>
        <taxon>Thermales</taxon>
        <taxon>Thermaceae</taxon>
        <taxon>Calidithermus</taxon>
    </lineage>
</organism>
<reference evidence="5 6" key="1">
    <citation type="submission" date="2018-08" db="EMBL/GenBank/DDBJ databases">
        <title>Meiothermus roseus NBRC 110900 genome sequencing project.</title>
        <authorList>
            <person name="Da Costa M.S."/>
            <person name="Albuquerque L."/>
            <person name="Raposo P."/>
            <person name="Froufe H.J.C."/>
            <person name="Barroso C.S."/>
            <person name="Egas C."/>
        </authorList>
    </citation>
    <scope>NUCLEOTIDE SEQUENCE [LARGE SCALE GENOMIC DNA]</scope>
    <source>
        <strain evidence="5 6">NBRC 110900</strain>
    </source>
</reference>
<dbReference type="GO" id="GO:0015833">
    <property type="term" value="P:peptide transport"/>
    <property type="evidence" value="ECO:0007669"/>
    <property type="project" value="TreeGrafter"/>
</dbReference>
<evidence type="ECO:0000256" key="3">
    <source>
        <dbReference type="ARBA" id="ARBA00022729"/>
    </source>
</evidence>